<feature type="transmembrane region" description="Helical" evidence="1">
    <location>
        <begin position="7"/>
        <end position="25"/>
    </location>
</feature>
<evidence type="ECO:0000256" key="1">
    <source>
        <dbReference type="SAM" id="Phobius"/>
    </source>
</evidence>
<name>A0A328U8J9_9FIRM</name>
<accession>A0A328U8J9</accession>
<keyword evidence="1" id="KW-1133">Transmembrane helix</keyword>
<comment type="caution">
    <text evidence="2">The sequence shown here is derived from an EMBL/GenBank/DDBJ whole genome shotgun (WGS) entry which is preliminary data.</text>
</comment>
<evidence type="ECO:0000313" key="3">
    <source>
        <dbReference type="Proteomes" id="UP000249377"/>
    </source>
</evidence>
<keyword evidence="1" id="KW-0812">Transmembrane</keyword>
<keyword evidence="3" id="KW-1185">Reference proteome</keyword>
<evidence type="ECO:0000313" key="2">
    <source>
        <dbReference type="EMBL" id="RAQ22145.1"/>
    </source>
</evidence>
<keyword evidence="1" id="KW-0472">Membrane</keyword>
<reference evidence="2 3" key="1">
    <citation type="submission" date="2018-06" db="EMBL/GenBank/DDBJ databases">
        <title>Noncontiguous genome sequence of Ruminococcaceae bacterium ASD2818.</title>
        <authorList>
            <person name="Chaplin A.V."/>
            <person name="Sokolova S.R."/>
            <person name="Kochetkova T.O."/>
            <person name="Goltsov A.Y."/>
            <person name="Trofimov D.Y."/>
            <person name="Efimov B.A."/>
        </authorList>
    </citation>
    <scope>NUCLEOTIDE SEQUENCE [LARGE SCALE GENOMIC DNA]</scope>
    <source>
        <strain evidence="2 3">ASD2818</strain>
    </source>
</reference>
<organism evidence="2 3">
    <name type="scientific">Hydrogeniiclostridium mannosilyticum</name>
    <dbReference type="NCBI Taxonomy" id="2764322"/>
    <lineage>
        <taxon>Bacteria</taxon>
        <taxon>Bacillati</taxon>
        <taxon>Bacillota</taxon>
        <taxon>Clostridia</taxon>
        <taxon>Eubacteriales</taxon>
        <taxon>Acutalibacteraceae</taxon>
        <taxon>Hydrogeniiclostridium</taxon>
    </lineage>
</organism>
<feature type="transmembrane region" description="Helical" evidence="1">
    <location>
        <begin position="95"/>
        <end position="122"/>
    </location>
</feature>
<feature type="transmembrane region" description="Helical" evidence="1">
    <location>
        <begin position="31"/>
        <end position="49"/>
    </location>
</feature>
<feature type="transmembrane region" description="Helical" evidence="1">
    <location>
        <begin position="61"/>
        <end position="83"/>
    </location>
</feature>
<sequence length="144" mass="15542">MFISPVSAIATTLITSVGFLFSLSVVVALRALSHIFFVIAGCLLLKRFANLLQSPKTAIPYGLLLSLIHAVGETLVVTFFYFGGGVDDSWYESGYIVAVLLLVGVGTIVHSMIDFGLAVAVWKPVQSVLRMPVAAPMRRREKAV</sequence>
<dbReference type="Proteomes" id="UP000249377">
    <property type="component" value="Unassembled WGS sequence"/>
</dbReference>
<proteinExistence type="predicted"/>
<dbReference type="AlphaFoldDB" id="A0A328U8J9"/>
<dbReference type="EMBL" id="QLYR01000015">
    <property type="protein sequence ID" value="RAQ22145.1"/>
    <property type="molecule type" value="Genomic_DNA"/>
</dbReference>
<gene>
    <name evidence="2" type="ORF">DPQ25_13465</name>
</gene>
<protein>
    <submittedName>
        <fullName evidence="2">Uncharacterized protein</fullName>
    </submittedName>
</protein>